<reference evidence="3 4" key="1">
    <citation type="submission" date="2019-11" db="EMBL/GenBank/DDBJ databases">
        <title>Whole-genome sequence of a the green, strictly anaerobic photosynthetic bacterium Heliobacillus mobilis DSM 6151.</title>
        <authorList>
            <person name="Kyndt J.A."/>
            <person name="Meyer T.E."/>
        </authorList>
    </citation>
    <scope>NUCLEOTIDE SEQUENCE [LARGE SCALE GENOMIC DNA]</scope>
    <source>
        <strain evidence="3 4">DSM 6151</strain>
    </source>
</reference>
<protein>
    <submittedName>
        <fullName evidence="3">NAD-dependent epimerase/dehydratase family protein</fullName>
    </submittedName>
</protein>
<gene>
    <name evidence="3" type="ORF">GJ688_13120</name>
</gene>
<dbReference type="PRINTS" id="PR01713">
    <property type="entry name" value="NUCEPIMERASE"/>
</dbReference>
<dbReference type="Gene3D" id="3.40.50.720">
    <property type="entry name" value="NAD(P)-binding Rossmann-like Domain"/>
    <property type="match status" value="1"/>
</dbReference>
<dbReference type="Pfam" id="PF01370">
    <property type="entry name" value="Epimerase"/>
    <property type="match status" value="1"/>
</dbReference>
<dbReference type="Gene3D" id="3.90.25.10">
    <property type="entry name" value="UDP-galactose 4-epimerase, domain 1"/>
    <property type="match status" value="1"/>
</dbReference>
<organism evidence="3 4">
    <name type="scientific">Heliobacterium mobile</name>
    <name type="common">Heliobacillus mobilis</name>
    <dbReference type="NCBI Taxonomy" id="28064"/>
    <lineage>
        <taxon>Bacteria</taxon>
        <taxon>Bacillati</taxon>
        <taxon>Bacillota</taxon>
        <taxon>Clostridia</taxon>
        <taxon>Eubacteriales</taxon>
        <taxon>Heliobacteriaceae</taxon>
        <taxon>Heliobacterium</taxon>
    </lineage>
</organism>
<name>A0A6I3SMF8_HELMO</name>
<dbReference type="InterPro" id="IPR001509">
    <property type="entry name" value="Epimerase_deHydtase"/>
</dbReference>
<accession>A0A6I3SMF8</accession>
<dbReference type="InterPro" id="IPR036291">
    <property type="entry name" value="NAD(P)-bd_dom_sf"/>
</dbReference>
<dbReference type="AlphaFoldDB" id="A0A6I3SMF8"/>
<dbReference type="EMBL" id="WNKU01000016">
    <property type="protein sequence ID" value="MTV49915.1"/>
    <property type="molecule type" value="Genomic_DNA"/>
</dbReference>
<comment type="similarity">
    <text evidence="1">Belongs to the NAD(P)-dependent epimerase/dehydratase family.</text>
</comment>
<dbReference type="PANTHER" id="PTHR43000">
    <property type="entry name" value="DTDP-D-GLUCOSE 4,6-DEHYDRATASE-RELATED"/>
    <property type="match status" value="1"/>
</dbReference>
<comment type="caution">
    <text evidence="3">The sequence shown here is derived from an EMBL/GenBank/DDBJ whole genome shotgun (WGS) entry which is preliminary data.</text>
</comment>
<evidence type="ECO:0000313" key="4">
    <source>
        <dbReference type="Proteomes" id="UP000430670"/>
    </source>
</evidence>
<dbReference type="Proteomes" id="UP000430670">
    <property type="component" value="Unassembled WGS sequence"/>
</dbReference>
<dbReference type="CDD" id="cd05256">
    <property type="entry name" value="UDP_AE_SDR_e"/>
    <property type="match status" value="1"/>
</dbReference>
<dbReference type="SUPFAM" id="SSF51735">
    <property type="entry name" value="NAD(P)-binding Rossmann-fold domains"/>
    <property type="match status" value="1"/>
</dbReference>
<dbReference type="OrthoDB" id="9811743at2"/>
<proteinExistence type="inferred from homology"/>
<sequence>MKVLVTGGAGFIGSHLVDLLIGRGDDVIIVDNLSTGKEENIHPQARFFLMDVTQPEIREVVRRERPDGIVHLAAQVDIQVSLRDPLCDAQVNILGTLNVLEACRESAVNRVIVASSAAVYGDPLRLPIDEDHPLDPANCYGVSKHTPEHYLQVYRRLFGITGVALRFANVYGPRQDANGEGGVVAIFCDRLGRGEAPSIFGDGEQTRDFVYVGDVAEAIVAVLEADTERISESVYNVGTSHPLTVNELFRTLCEATGAQLNPRYLPPRPGDILHSYLDNRRLYEALGWVPRTALRAGLEQTMAFWRKDK</sequence>
<evidence type="ECO:0000313" key="3">
    <source>
        <dbReference type="EMBL" id="MTV49915.1"/>
    </source>
</evidence>
<evidence type="ECO:0000259" key="2">
    <source>
        <dbReference type="Pfam" id="PF01370"/>
    </source>
</evidence>
<evidence type="ECO:0000256" key="1">
    <source>
        <dbReference type="ARBA" id="ARBA00007637"/>
    </source>
</evidence>
<keyword evidence="4" id="KW-1185">Reference proteome</keyword>
<feature type="domain" description="NAD-dependent epimerase/dehydratase" evidence="2">
    <location>
        <begin position="3"/>
        <end position="238"/>
    </location>
</feature>